<gene>
    <name evidence="1" type="ORF">A5CPYCFAH4_23300</name>
</gene>
<name>A0ACA8R021_9BACT</name>
<reference evidence="1 2" key="1">
    <citation type="journal article" date="2020" name="Int. J. Syst. Evol. Microbiol.">
        <title>Alistipes communis sp. nov., Alistipes dispar sp. nov. and Alistipes onderdonkii subsp. vulgaris subsp. nov., isolated from human faeces, and creation of Alistipes onderdonkii subsp. onderdonkii subsp. nov.</title>
        <authorList>
            <person name="Sakamoto M."/>
            <person name="Ikeyama N."/>
            <person name="Ogata Y."/>
            <person name="Suda W."/>
            <person name="Iino T."/>
            <person name="Hattori M."/>
            <person name="Ohkuma M."/>
        </authorList>
    </citation>
    <scope>NUCLEOTIDE SEQUENCE [LARGE SCALE GENOMIC DNA]</scope>
    <source>
        <strain evidence="1 2">5CPYCFAH4</strain>
    </source>
</reference>
<sequence length="159" mass="16971">MKTKTYVKGVAALCALAAVACTGVQQSRGDVAVYLDESQPLEKRVEDALSRMTLEEKVGLLHAQSKFSSAGVPRLGIPEVVQLYIGDKLSSQPRPVKELKGLKRYTSRPARAEPSRSKSTPGCSPVTTMRKGSGALNPVNSPLMSAPRRTTSAEPSISC</sequence>
<keyword evidence="2" id="KW-1185">Reference proteome</keyword>
<proteinExistence type="predicted"/>
<dbReference type="EMBL" id="AP019737">
    <property type="protein sequence ID" value="BBL10106.1"/>
    <property type="molecule type" value="Genomic_DNA"/>
</dbReference>
<accession>A0ACA8R021</accession>
<dbReference type="Proteomes" id="UP000317465">
    <property type="component" value="Chromosome"/>
</dbReference>
<protein>
    <submittedName>
        <fullName evidence="1">Uncharacterized protein</fullName>
    </submittedName>
</protein>
<evidence type="ECO:0000313" key="1">
    <source>
        <dbReference type="EMBL" id="BBL10106.1"/>
    </source>
</evidence>
<organism evidence="1 2">
    <name type="scientific">Alistipes onderdonkii subsp. vulgaris</name>
    <dbReference type="NCBI Taxonomy" id="2585117"/>
    <lineage>
        <taxon>Bacteria</taxon>
        <taxon>Pseudomonadati</taxon>
        <taxon>Bacteroidota</taxon>
        <taxon>Bacteroidia</taxon>
        <taxon>Bacteroidales</taxon>
        <taxon>Rikenellaceae</taxon>
        <taxon>Alistipes</taxon>
    </lineage>
</organism>
<evidence type="ECO:0000313" key="2">
    <source>
        <dbReference type="Proteomes" id="UP000317465"/>
    </source>
</evidence>